<dbReference type="EMBL" id="FNOK01000075">
    <property type="protein sequence ID" value="SDZ45392.1"/>
    <property type="molecule type" value="Genomic_DNA"/>
</dbReference>
<organism evidence="1 2">
    <name type="scientific">Saccharopolyspora shandongensis</name>
    <dbReference type="NCBI Taxonomy" id="418495"/>
    <lineage>
        <taxon>Bacteria</taxon>
        <taxon>Bacillati</taxon>
        <taxon>Actinomycetota</taxon>
        <taxon>Actinomycetes</taxon>
        <taxon>Pseudonocardiales</taxon>
        <taxon>Pseudonocardiaceae</taxon>
        <taxon>Saccharopolyspora</taxon>
    </lineage>
</organism>
<name>A0A1H3T584_9PSEU</name>
<protein>
    <submittedName>
        <fullName evidence="1">Uncharacterized protein</fullName>
    </submittedName>
</protein>
<keyword evidence="2" id="KW-1185">Reference proteome</keyword>
<dbReference type="STRING" id="418495.SAMN05216215_107535"/>
<gene>
    <name evidence="1" type="ORF">SAMN05216215_107535</name>
</gene>
<sequence length="56" mass="5791">MKWQRPAQKPQWCSAARSTGPIPLGASAWVCGGFPSARNSGPPVSAGSPTLAKLVQ</sequence>
<evidence type="ECO:0000313" key="2">
    <source>
        <dbReference type="Proteomes" id="UP000199529"/>
    </source>
</evidence>
<proteinExistence type="predicted"/>
<evidence type="ECO:0000313" key="1">
    <source>
        <dbReference type="EMBL" id="SDZ45392.1"/>
    </source>
</evidence>
<dbReference type="Proteomes" id="UP000199529">
    <property type="component" value="Unassembled WGS sequence"/>
</dbReference>
<reference evidence="2" key="1">
    <citation type="submission" date="2016-10" db="EMBL/GenBank/DDBJ databases">
        <authorList>
            <person name="Varghese N."/>
            <person name="Submissions S."/>
        </authorList>
    </citation>
    <scope>NUCLEOTIDE SEQUENCE [LARGE SCALE GENOMIC DNA]</scope>
    <source>
        <strain evidence="2">CGMCC 4.3530</strain>
    </source>
</reference>
<dbReference type="AlphaFoldDB" id="A0A1H3T584"/>
<accession>A0A1H3T584</accession>